<protein>
    <submittedName>
        <fullName evidence="2">Uncharacterized protein LOC107071835 isoform X2</fullName>
    </submittedName>
</protein>
<dbReference type="RefSeq" id="XP_015186651.1">
    <property type="nucleotide sequence ID" value="XM_015331165.1"/>
</dbReference>
<keyword evidence="1" id="KW-1185">Reference proteome</keyword>
<proteinExistence type="predicted"/>
<evidence type="ECO:0000313" key="1">
    <source>
        <dbReference type="Proteomes" id="UP000694924"/>
    </source>
</evidence>
<dbReference type="GeneID" id="107071835"/>
<reference evidence="2" key="1">
    <citation type="submission" date="2025-08" db="UniProtKB">
        <authorList>
            <consortium name="RefSeq"/>
        </authorList>
    </citation>
    <scope>IDENTIFICATION</scope>
    <source>
        <tissue evidence="2">Whole body</tissue>
    </source>
</reference>
<accession>A0ABM1J2G4</accession>
<organism evidence="1 2">
    <name type="scientific">Polistes dominula</name>
    <name type="common">European paper wasp</name>
    <name type="synonym">Vespa dominula</name>
    <dbReference type="NCBI Taxonomy" id="743375"/>
    <lineage>
        <taxon>Eukaryota</taxon>
        <taxon>Metazoa</taxon>
        <taxon>Ecdysozoa</taxon>
        <taxon>Arthropoda</taxon>
        <taxon>Hexapoda</taxon>
        <taxon>Insecta</taxon>
        <taxon>Pterygota</taxon>
        <taxon>Neoptera</taxon>
        <taxon>Endopterygota</taxon>
        <taxon>Hymenoptera</taxon>
        <taxon>Apocrita</taxon>
        <taxon>Aculeata</taxon>
        <taxon>Vespoidea</taxon>
        <taxon>Vespidae</taxon>
        <taxon>Polistinae</taxon>
        <taxon>Polistini</taxon>
        <taxon>Polistes</taxon>
    </lineage>
</organism>
<sequence length="226" mass="26049">MTQAMMAAKVGVCECTVFKYLKSEEFQNKLKEKEQEQSSIPLERTTSKALKRKLTVEKLVRLRLENPRMTQAMMAAKVGMCKDTVFRYLKSEEFQNELKVLQQDQSSIPPERTTLKRQHRELEDEKLVSLSQDELAKQLEMSLPTTSKGVNTQRIQNKLKQKGLEPSTILKKRRISRTPSTESEDEELEHFIDEFPGVTPEELAKVHGISISQAERIIDPSKIENE</sequence>
<name>A0ABM1J2G4_POLDO</name>
<evidence type="ECO:0000313" key="2">
    <source>
        <dbReference type="RefSeq" id="XP_015186651.1"/>
    </source>
</evidence>
<gene>
    <name evidence="2" type="primary">LOC107071835</name>
</gene>
<dbReference type="Proteomes" id="UP000694924">
    <property type="component" value="Unplaced"/>
</dbReference>